<protein>
    <submittedName>
        <fullName evidence="2">Uncharacterized protein</fullName>
    </submittedName>
</protein>
<dbReference type="AlphaFoldDB" id="A0A8H6N1Z3"/>
<dbReference type="EMBL" id="WIGN01000027">
    <property type="protein sequence ID" value="KAF6816556.1"/>
    <property type="molecule type" value="Genomic_DNA"/>
</dbReference>
<accession>A0A8H6N1Z3</accession>
<feature type="region of interest" description="Disordered" evidence="1">
    <location>
        <begin position="39"/>
        <end position="78"/>
    </location>
</feature>
<name>A0A8H6N1Z3_9PEZI</name>
<reference evidence="2 3" key="1">
    <citation type="journal article" date="2020" name="Phytopathology">
        <title>Genome Sequence Resources of Colletotrichum truncatum, C. plurivorum, C. musicola, and C. sojae: Four Species Pathogenic to Soybean (Glycine max).</title>
        <authorList>
            <person name="Rogerio F."/>
            <person name="Boufleur T.R."/>
            <person name="Ciampi-Guillardi M."/>
            <person name="Sukno S.A."/>
            <person name="Thon M.R."/>
            <person name="Massola Junior N.S."/>
            <person name="Baroncelli R."/>
        </authorList>
    </citation>
    <scope>NUCLEOTIDE SEQUENCE [LARGE SCALE GENOMIC DNA]</scope>
    <source>
        <strain evidence="2 3">LFN0009</strain>
    </source>
</reference>
<organism evidence="2 3">
    <name type="scientific">Colletotrichum sojae</name>
    <dbReference type="NCBI Taxonomy" id="2175907"/>
    <lineage>
        <taxon>Eukaryota</taxon>
        <taxon>Fungi</taxon>
        <taxon>Dikarya</taxon>
        <taxon>Ascomycota</taxon>
        <taxon>Pezizomycotina</taxon>
        <taxon>Sordariomycetes</taxon>
        <taxon>Hypocreomycetidae</taxon>
        <taxon>Glomerellales</taxon>
        <taxon>Glomerellaceae</taxon>
        <taxon>Colletotrichum</taxon>
        <taxon>Colletotrichum orchidearum species complex</taxon>
    </lineage>
</organism>
<evidence type="ECO:0000256" key="1">
    <source>
        <dbReference type="SAM" id="MobiDB-lite"/>
    </source>
</evidence>
<feature type="compositionally biased region" description="Basic and acidic residues" evidence="1">
    <location>
        <begin position="57"/>
        <end position="78"/>
    </location>
</feature>
<evidence type="ECO:0000313" key="2">
    <source>
        <dbReference type="EMBL" id="KAF6816556.1"/>
    </source>
</evidence>
<keyword evidence="3" id="KW-1185">Reference proteome</keyword>
<gene>
    <name evidence="2" type="ORF">CSOJ01_02938</name>
</gene>
<evidence type="ECO:0000313" key="3">
    <source>
        <dbReference type="Proteomes" id="UP000652219"/>
    </source>
</evidence>
<sequence>MSPSPEVDTPEDGDAGVDVEWGLVCVCALPDSCAIKRSRPPDAFRSGLGAHQPVAEMRGEDPREALTSKCSLEEGGRG</sequence>
<proteinExistence type="predicted"/>
<comment type="caution">
    <text evidence="2">The sequence shown here is derived from an EMBL/GenBank/DDBJ whole genome shotgun (WGS) entry which is preliminary data.</text>
</comment>
<dbReference type="Proteomes" id="UP000652219">
    <property type="component" value="Unassembled WGS sequence"/>
</dbReference>